<protein>
    <recommendedName>
        <fullName evidence="7">Phosphoribosyltransferase domain-containing protein</fullName>
    </recommendedName>
</protein>
<organism evidence="5 6">
    <name type="scientific">Candidatus Avelusimicrobium gallicola</name>
    <dbReference type="NCBI Taxonomy" id="2562704"/>
    <lineage>
        <taxon>Bacteria</taxon>
        <taxon>Pseudomonadati</taxon>
        <taxon>Elusimicrobiota</taxon>
        <taxon>Elusimicrobia</taxon>
        <taxon>Elusimicrobiales</taxon>
        <taxon>Elusimicrobiaceae</taxon>
        <taxon>Candidatus Avelusimicrobium</taxon>
    </lineage>
</organism>
<dbReference type="OrthoDB" id="9779910at2"/>
<dbReference type="Proteomes" id="UP000196368">
    <property type="component" value="Unassembled WGS sequence"/>
</dbReference>
<dbReference type="RefSeq" id="WP_087286654.1">
    <property type="nucleotide sequence ID" value="NZ_NFJD01000001.1"/>
</dbReference>
<comment type="similarity">
    <text evidence="1">Belongs to the ComF/GntX family.</text>
</comment>
<evidence type="ECO:0000313" key="6">
    <source>
        <dbReference type="Proteomes" id="UP000196368"/>
    </source>
</evidence>
<dbReference type="InterPro" id="IPR044005">
    <property type="entry name" value="DZR_2"/>
</dbReference>
<evidence type="ECO:0000256" key="2">
    <source>
        <dbReference type="SAM" id="SignalP"/>
    </source>
</evidence>
<dbReference type="InterPro" id="IPR029057">
    <property type="entry name" value="PRTase-like"/>
</dbReference>
<keyword evidence="6" id="KW-1185">Reference proteome</keyword>
<dbReference type="AlphaFoldDB" id="A0A1Y4DES2"/>
<evidence type="ECO:0000313" key="5">
    <source>
        <dbReference type="EMBL" id="OUO57405.1"/>
    </source>
</evidence>
<dbReference type="InterPro" id="IPR051910">
    <property type="entry name" value="ComF/GntX_DNA_util-trans"/>
</dbReference>
<proteinExistence type="inferred from homology"/>
<dbReference type="InterPro" id="IPR000836">
    <property type="entry name" value="PRTase_dom"/>
</dbReference>
<accession>A0A1Y4DES2</accession>
<evidence type="ECO:0000259" key="4">
    <source>
        <dbReference type="Pfam" id="PF18912"/>
    </source>
</evidence>
<evidence type="ECO:0000259" key="3">
    <source>
        <dbReference type="Pfam" id="PF00156"/>
    </source>
</evidence>
<feature type="domain" description="Double zinc ribbon" evidence="4">
    <location>
        <begin position="12"/>
        <end position="70"/>
    </location>
</feature>
<sequence>MKKTLKTLWRLLLHFFFPRTCFACGCDLPWRREEPLCAACAQGLKTPGPHICRRCGAVLTEGGAHCYACRGSKERAYKCRVIRSAFVFNTSSRALVHALKYAGADYLARYMGGLMAKRFARYPELAAAEVVMPVPLFPRRGRKRGYNQSELLARFFAPQVGLPVQTKALVRVRNTVSQTKLGRAGRLQNMAGAFACRRPEWVKGKTVLLIDDVATTGATLEGCAAALKAAGARRVLAYTFARE</sequence>
<comment type="caution">
    <text evidence="5">The sequence shown here is derived from an EMBL/GenBank/DDBJ whole genome shotgun (WGS) entry which is preliminary data.</text>
</comment>
<dbReference type="Pfam" id="PF18912">
    <property type="entry name" value="DZR_2"/>
    <property type="match status" value="1"/>
</dbReference>
<dbReference type="PANTHER" id="PTHR47505:SF1">
    <property type="entry name" value="DNA UTILIZATION PROTEIN YHGH"/>
    <property type="match status" value="1"/>
</dbReference>
<keyword evidence="2" id="KW-0732">Signal</keyword>
<dbReference type="Gene3D" id="3.40.50.2020">
    <property type="match status" value="1"/>
</dbReference>
<feature type="chain" id="PRO_5012011566" description="Phosphoribosyltransferase domain-containing protein" evidence="2">
    <location>
        <begin position="24"/>
        <end position="243"/>
    </location>
</feature>
<dbReference type="Pfam" id="PF00156">
    <property type="entry name" value="Pribosyltran"/>
    <property type="match status" value="1"/>
</dbReference>
<gene>
    <name evidence="5" type="ORF">B5F75_01125</name>
</gene>
<dbReference type="PANTHER" id="PTHR47505">
    <property type="entry name" value="DNA UTILIZATION PROTEIN YHGH"/>
    <property type="match status" value="1"/>
</dbReference>
<evidence type="ECO:0000256" key="1">
    <source>
        <dbReference type="ARBA" id="ARBA00008007"/>
    </source>
</evidence>
<feature type="signal peptide" evidence="2">
    <location>
        <begin position="1"/>
        <end position="23"/>
    </location>
</feature>
<evidence type="ECO:0008006" key="7">
    <source>
        <dbReference type="Google" id="ProtNLM"/>
    </source>
</evidence>
<dbReference type="CDD" id="cd06223">
    <property type="entry name" value="PRTases_typeI"/>
    <property type="match status" value="1"/>
</dbReference>
<reference evidence="6" key="1">
    <citation type="submission" date="2017-04" db="EMBL/GenBank/DDBJ databases">
        <title>Function of individual gut microbiota members based on whole genome sequencing of pure cultures obtained from chicken caecum.</title>
        <authorList>
            <person name="Medvecky M."/>
            <person name="Cejkova D."/>
            <person name="Polansky O."/>
            <person name="Karasova D."/>
            <person name="Kubasova T."/>
            <person name="Cizek A."/>
            <person name="Rychlik I."/>
        </authorList>
    </citation>
    <scope>NUCLEOTIDE SEQUENCE [LARGE SCALE GENOMIC DNA]</scope>
    <source>
        <strain evidence="6">An273</strain>
    </source>
</reference>
<dbReference type="SUPFAM" id="SSF53271">
    <property type="entry name" value="PRTase-like"/>
    <property type="match status" value="1"/>
</dbReference>
<dbReference type="EMBL" id="NFJD01000001">
    <property type="protein sequence ID" value="OUO57405.1"/>
    <property type="molecule type" value="Genomic_DNA"/>
</dbReference>
<feature type="domain" description="Phosphoribosyltransferase" evidence="3">
    <location>
        <begin position="151"/>
        <end position="241"/>
    </location>
</feature>
<name>A0A1Y4DES2_9BACT</name>